<sequence>MLDILSISGVALRWSLILGAIGTGHLLALPFPELCPYRLFDLLWGPASGTRGSKPLAFGARLRQSAEASSESSVRVSGGNKDNHDSMVTAGWTELTGPVGVVPNKITLGILSEYFADCPPNGMAETIVKVGKLMSISTVLPDLSGILPSSPSQGRTDEKRWKRIRSSSHILRKTQQVVRLQLRFLVMYRVEDNENLKRTIPFILKIMVSGSVKLDDSIVKLRDDTILIQTTADIQYSNIMALSEIPFSISYHLQVKVEPHRFLNDFKVMITCYELNYVKIEEICEKLSPQNVIEVYKITIKNKGQEKYTDMYILTFTTTTLPKEVRAGFSVLRVWTYVPNPQRCFGHPKLRCRGKPTYADCWIEVQDTPYEAIMNADYMKYVFPHIQNQAAEVVDLCTKHQIVQKPPPILFCAMNKKSKEELDHQQASSVFMMTSHWMIPGLKDKLKDEHMIDGINIQKKARKKDKVQQTVDQ</sequence>
<gene>
    <name evidence="1" type="ORF">TSIB3V08_LOCUS7963</name>
</gene>
<dbReference type="EMBL" id="OC003942">
    <property type="protein sequence ID" value="CAD7263897.1"/>
    <property type="molecule type" value="Genomic_DNA"/>
</dbReference>
<organism evidence="1">
    <name type="scientific">Timema shepardi</name>
    <name type="common">Walking stick</name>
    <dbReference type="NCBI Taxonomy" id="629360"/>
    <lineage>
        <taxon>Eukaryota</taxon>
        <taxon>Metazoa</taxon>
        <taxon>Ecdysozoa</taxon>
        <taxon>Arthropoda</taxon>
        <taxon>Hexapoda</taxon>
        <taxon>Insecta</taxon>
        <taxon>Pterygota</taxon>
        <taxon>Neoptera</taxon>
        <taxon>Polyneoptera</taxon>
        <taxon>Phasmatodea</taxon>
        <taxon>Timematodea</taxon>
        <taxon>Timematoidea</taxon>
        <taxon>Timematidae</taxon>
        <taxon>Timema</taxon>
    </lineage>
</organism>
<name>A0A7R9B2G7_TIMSH</name>
<dbReference type="AlphaFoldDB" id="A0A7R9B2G7"/>
<accession>A0A7R9B2G7</accession>
<proteinExistence type="predicted"/>
<evidence type="ECO:0000313" key="1">
    <source>
        <dbReference type="EMBL" id="CAD7263897.1"/>
    </source>
</evidence>
<reference evidence="1" key="1">
    <citation type="submission" date="2020-11" db="EMBL/GenBank/DDBJ databases">
        <authorList>
            <person name="Tran Van P."/>
        </authorList>
    </citation>
    <scope>NUCLEOTIDE SEQUENCE</scope>
</reference>
<protein>
    <submittedName>
        <fullName evidence="1">Uncharacterized protein</fullName>
    </submittedName>
</protein>